<gene>
    <name evidence="5" type="ORF">BJEO58_01917</name>
</gene>
<dbReference type="Pfam" id="PF03990">
    <property type="entry name" value="DUF348"/>
    <property type="match status" value="3"/>
</dbReference>
<sequence>MISALVAGTGAFVGLSTPVDLTVDGETVMARTFGDTVADALAAEGVEVRDGDLVQPGVHADLSRGMDIVVNTAKSLELSLDGHESTETTTAQTVGQALAELGVDPAGAEISRDLDAPLDPEATTGVSVVTPKTLTVRADGETIPVEATAASVEEVLARAGIDVSDTDLVTAPLSAPVVSGQSIGVMRTATTTEEVEEPIDAPVEEKKTDRLLEGRKKVEEEGRDGTRKVVYEVGAIDGEEITRVELSEEVIDEPVTKVVLIGTGDPEDPDSYEVPADEGATMSTEDIKAMVGGPGSPWYKIVQCESEFDPKAVNRQNHKYFGLFQFGITTWQGVGGSGNPADASPQEQFMRAKMLQERYGWSQWECAGMVGVG</sequence>
<evidence type="ECO:0000256" key="1">
    <source>
        <dbReference type="ARBA" id="ARBA00010830"/>
    </source>
</evidence>
<dbReference type="InterPro" id="IPR023346">
    <property type="entry name" value="Lysozyme-like_dom_sf"/>
</dbReference>
<dbReference type="GO" id="GO:0016787">
    <property type="term" value="F:hydrolase activity"/>
    <property type="evidence" value="ECO:0007669"/>
    <property type="project" value="UniProtKB-KW"/>
</dbReference>
<dbReference type="InterPro" id="IPR010618">
    <property type="entry name" value="RPF"/>
</dbReference>
<evidence type="ECO:0000259" key="4">
    <source>
        <dbReference type="PROSITE" id="PS51109"/>
    </source>
</evidence>
<protein>
    <submittedName>
        <fullName evidence="5">Uncharacterized conserved protein YabE, contains G5 and tandem DUF348 domains</fullName>
    </submittedName>
</protein>
<organism evidence="5 6">
    <name type="scientific">Brevibacterium jeotgali</name>
    <dbReference type="NCBI Taxonomy" id="1262550"/>
    <lineage>
        <taxon>Bacteria</taxon>
        <taxon>Bacillati</taxon>
        <taxon>Actinomycetota</taxon>
        <taxon>Actinomycetes</taxon>
        <taxon>Micrococcales</taxon>
        <taxon>Brevibacteriaceae</taxon>
        <taxon>Brevibacterium</taxon>
    </lineage>
</organism>
<dbReference type="EMBL" id="FXZM01000008">
    <property type="protein sequence ID" value="SMY12323.1"/>
    <property type="molecule type" value="Genomic_DNA"/>
</dbReference>
<dbReference type="InterPro" id="IPR007137">
    <property type="entry name" value="DUF348"/>
</dbReference>
<dbReference type="Gene3D" id="1.10.530.10">
    <property type="match status" value="1"/>
</dbReference>
<dbReference type="AlphaFoldDB" id="A0A2H1L7I1"/>
<reference evidence="6" key="1">
    <citation type="submission" date="2017-03" db="EMBL/GenBank/DDBJ databases">
        <authorList>
            <person name="Monnet C."/>
        </authorList>
    </citation>
    <scope>NUCLEOTIDE SEQUENCE [LARGE SCALE GENOMIC DNA]</scope>
    <source>
        <strain evidence="6">SJ5-8</strain>
    </source>
</reference>
<evidence type="ECO:0000256" key="2">
    <source>
        <dbReference type="ARBA" id="ARBA00022729"/>
    </source>
</evidence>
<dbReference type="PROSITE" id="PS51109">
    <property type="entry name" value="G5"/>
    <property type="match status" value="1"/>
</dbReference>
<dbReference type="Gene3D" id="2.20.230.10">
    <property type="entry name" value="Resuscitation-promoting factor rpfb"/>
    <property type="match status" value="1"/>
</dbReference>
<dbReference type="Proteomes" id="UP000234462">
    <property type="component" value="Unassembled WGS sequence"/>
</dbReference>
<keyword evidence="6" id="KW-1185">Reference proteome</keyword>
<keyword evidence="2" id="KW-0732">Signal</keyword>
<dbReference type="CDD" id="cd13925">
    <property type="entry name" value="RPF"/>
    <property type="match status" value="1"/>
</dbReference>
<feature type="domain" description="G5" evidence="4">
    <location>
        <begin position="185"/>
        <end position="265"/>
    </location>
</feature>
<dbReference type="SUPFAM" id="SSF51735">
    <property type="entry name" value="NAD(P)-binding Rossmann-fold domains"/>
    <property type="match status" value="1"/>
</dbReference>
<evidence type="ECO:0000313" key="6">
    <source>
        <dbReference type="Proteomes" id="UP000234462"/>
    </source>
</evidence>
<dbReference type="SMART" id="SM01208">
    <property type="entry name" value="G5"/>
    <property type="match status" value="1"/>
</dbReference>
<comment type="similarity">
    <text evidence="1">Belongs to the transglycosylase family. Rpf subfamily.</text>
</comment>
<name>A0A2H1L7I1_9MICO</name>
<accession>A0A2H1L7I1</accession>
<dbReference type="RefSeq" id="WP_246076146.1">
    <property type="nucleotide sequence ID" value="NZ_FXZM01000008.1"/>
</dbReference>
<keyword evidence="3" id="KW-0378">Hydrolase</keyword>
<evidence type="ECO:0000256" key="3">
    <source>
        <dbReference type="ARBA" id="ARBA00022801"/>
    </source>
</evidence>
<dbReference type="Pfam" id="PF07501">
    <property type="entry name" value="G5"/>
    <property type="match status" value="1"/>
</dbReference>
<dbReference type="SUPFAM" id="SSF53955">
    <property type="entry name" value="Lysozyme-like"/>
    <property type="match status" value="1"/>
</dbReference>
<evidence type="ECO:0000313" key="5">
    <source>
        <dbReference type="EMBL" id="SMY12323.1"/>
    </source>
</evidence>
<dbReference type="InterPro" id="IPR036291">
    <property type="entry name" value="NAD(P)-bd_dom_sf"/>
</dbReference>
<proteinExistence type="inferred from homology"/>
<dbReference type="InterPro" id="IPR011098">
    <property type="entry name" value="G5_dom"/>
</dbReference>
<dbReference type="Pfam" id="PF06737">
    <property type="entry name" value="Transglycosylas"/>
    <property type="match status" value="1"/>
</dbReference>